<evidence type="ECO:0000313" key="2">
    <source>
        <dbReference type="WBParaSite" id="PS1159_v2.g16654.t1"/>
    </source>
</evidence>
<protein>
    <submittedName>
        <fullName evidence="2">RRM domain-containing protein</fullName>
    </submittedName>
</protein>
<sequence>MNRRRSRSPLDRSPTRGSSVQSNQNRRDRRSKDFKKRPIDPSSDRMIYLSNLPFELKWNELKDLLRQKAGESAFVEFLEDRDGKKKGCAILDFDNRAAALRCVETFHRMEIGGRNITAKEIRDPMGFFRHLKNNEGIDFLANRDLIPGRTGYRQRREREDDTGNTVSDNETYGLSPTFLSQLNIKPPLVNRVFVTNIPYNCGVGKLYDIFSLAGKITWFDLQLDSEGKTKGMAIIQFSHPIEAVQAISMLNNQRLFDRVLSVKMDRFDKEIPRQDGELPAGLRAIGMGLGSGGQPLANVASVISSLTGVNGGSVAIQQPTVQPFVQQLPMNGNNSFTNQSFSQAPLPIPNSAMNGSFVNNSMNMGAAGGDIAAMGYVQPQVQVQQQQPQNSQPPAAAYSGNSFFNNNPAAQPVNNGPPMNSGMNTSGFNSTPSNNMYQKMSPQVNYGQQQSQQQQQPPSQQQQQNKPYYDAQPSRVILIKNLPMDYTWQIVNDRVQKFGDVQNVEIISPGVAKVRYVRVSDAERTKAQLSGTTVEGRIIAIEYL</sequence>
<dbReference type="WBParaSite" id="PS1159_v2.g16654.t1">
    <property type="protein sequence ID" value="PS1159_v2.g16654.t1"/>
    <property type="gene ID" value="PS1159_v2.g16654"/>
</dbReference>
<dbReference type="Proteomes" id="UP000887580">
    <property type="component" value="Unplaced"/>
</dbReference>
<reference evidence="2" key="1">
    <citation type="submission" date="2022-11" db="UniProtKB">
        <authorList>
            <consortium name="WormBaseParasite"/>
        </authorList>
    </citation>
    <scope>IDENTIFICATION</scope>
</reference>
<evidence type="ECO:0000313" key="1">
    <source>
        <dbReference type="Proteomes" id="UP000887580"/>
    </source>
</evidence>
<organism evidence="1 2">
    <name type="scientific">Panagrolaimus sp. PS1159</name>
    <dbReference type="NCBI Taxonomy" id="55785"/>
    <lineage>
        <taxon>Eukaryota</taxon>
        <taxon>Metazoa</taxon>
        <taxon>Ecdysozoa</taxon>
        <taxon>Nematoda</taxon>
        <taxon>Chromadorea</taxon>
        <taxon>Rhabditida</taxon>
        <taxon>Tylenchina</taxon>
        <taxon>Panagrolaimomorpha</taxon>
        <taxon>Panagrolaimoidea</taxon>
        <taxon>Panagrolaimidae</taxon>
        <taxon>Panagrolaimus</taxon>
    </lineage>
</organism>
<accession>A0AC35FGT6</accession>
<proteinExistence type="predicted"/>
<name>A0AC35FGT6_9BILA</name>